<evidence type="ECO:0000256" key="3">
    <source>
        <dbReference type="ARBA" id="ARBA00023235"/>
    </source>
</evidence>
<dbReference type="EC" id="5.4.99.27" evidence="4"/>
<feature type="domain" description="TRUD" evidence="6">
    <location>
        <begin position="187"/>
        <end position="337"/>
    </location>
</feature>
<keyword evidence="3 4" id="KW-0413">Isomerase</keyword>
<protein>
    <recommendedName>
        <fullName evidence="4">tRNA pseudouridine synthase D</fullName>
        <ecNumber evidence="4">5.4.99.27</ecNumber>
    </recommendedName>
    <alternativeName>
        <fullName evidence="4">tRNA pseudouridine(13) synthase</fullName>
    </alternativeName>
    <alternativeName>
        <fullName evidence="4">tRNA pseudouridylate synthase D</fullName>
    </alternativeName>
    <alternativeName>
        <fullName evidence="4">tRNA-uridine isomerase D</fullName>
    </alternativeName>
</protein>
<name>A0AA86T2A5_9BACT</name>
<dbReference type="AlphaFoldDB" id="A0AA86T2A5"/>
<dbReference type="PROSITE" id="PS50984">
    <property type="entry name" value="TRUD"/>
    <property type="match status" value="1"/>
</dbReference>
<dbReference type="GO" id="GO:0031119">
    <property type="term" value="P:tRNA pseudouridine synthesis"/>
    <property type="evidence" value="ECO:0007669"/>
    <property type="project" value="UniProtKB-UniRule"/>
</dbReference>
<dbReference type="Pfam" id="PF01142">
    <property type="entry name" value="TruD"/>
    <property type="match status" value="2"/>
</dbReference>
<dbReference type="GO" id="GO:0003723">
    <property type="term" value="F:RNA binding"/>
    <property type="evidence" value="ECO:0007669"/>
    <property type="project" value="InterPro"/>
</dbReference>
<dbReference type="InterPro" id="IPR001656">
    <property type="entry name" value="PsdUridine_synth_TruD"/>
</dbReference>
<evidence type="ECO:0000256" key="2">
    <source>
        <dbReference type="ARBA" id="ARBA00022694"/>
    </source>
</evidence>
<evidence type="ECO:0000256" key="5">
    <source>
        <dbReference type="SAM" id="MobiDB-lite"/>
    </source>
</evidence>
<comment type="similarity">
    <text evidence="1 4">Belongs to the pseudouridine synthase TruD family.</text>
</comment>
<dbReference type="InterPro" id="IPR042214">
    <property type="entry name" value="TruD_catalytic"/>
</dbReference>
<dbReference type="InterPro" id="IPR020103">
    <property type="entry name" value="PsdUridine_synth_cat_dom_sf"/>
</dbReference>
<evidence type="ECO:0000256" key="1">
    <source>
        <dbReference type="ARBA" id="ARBA00007953"/>
    </source>
</evidence>
<dbReference type="Proteomes" id="UP001179121">
    <property type="component" value="Chromosome"/>
</dbReference>
<dbReference type="InterPro" id="IPR043165">
    <property type="entry name" value="TruD_insert_sf"/>
</dbReference>
<feature type="active site" description="Nucleophile" evidence="4">
    <location>
        <position position="110"/>
    </location>
</feature>
<comment type="function">
    <text evidence="4">Responsible for synthesis of pseudouridine from uracil-13 in transfer RNAs.</text>
</comment>
<dbReference type="PANTHER" id="PTHR47811">
    <property type="entry name" value="TRNA PSEUDOURIDINE SYNTHASE D"/>
    <property type="match status" value="1"/>
</dbReference>
<dbReference type="InterPro" id="IPR050170">
    <property type="entry name" value="TruD_pseudoU_synthase"/>
</dbReference>
<gene>
    <name evidence="4" type="primary">truD</name>
    <name evidence="7" type="ORF">DNFV4_00824</name>
</gene>
<dbReference type="HAMAP" id="MF_01082">
    <property type="entry name" value="TruD"/>
    <property type="match status" value="1"/>
</dbReference>
<reference evidence="7" key="1">
    <citation type="submission" date="2022-10" db="EMBL/GenBank/DDBJ databases">
        <authorList>
            <person name="Koch H."/>
        </authorList>
    </citation>
    <scope>NUCLEOTIDE SEQUENCE</scope>
    <source>
        <strain evidence="7">DNF</strain>
    </source>
</reference>
<dbReference type="InterPro" id="IPR011760">
    <property type="entry name" value="PsdUridine_synth_TruD_insert"/>
</dbReference>
<dbReference type="EMBL" id="OX365700">
    <property type="protein sequence ID" value="CAI4030396.1"/>
    <property type="molecule type" value="Genomic_DNA"/>
</dbReference>
<dbReference type="Gene3D" id="3.30.2350.20">
    <property type="entry name" value="TruD, catalytic domain"/>
    <property type="match status" value="1"/>
</dbReference>
<keyword evidence="8" id="KW-1185">Reference proteome</keyword>
<evidence type="ECO:0000313" key="8">
    <source>
        <dbReference type="Proteomes" id="UP001179121"/>
    </source>
</evidence>
<comment type="catalytic activity">
    <reaction evidence="4">
        <text>uridine(13) in tRNA = pseudouridine(13) in tRNA</text>
        <dbReference type="Rhea" id="RHEA:42540"/>
        <dbReference type="Rhea" id="RHEA-COMP:10105"/>
        <dbReference type="Rhea" id="RHEA-COMP:10106"/>
        <dbReference type="ChEBI" id="CHEBI:65314"/>
        <dbReference type="ChEBI" id="CHEBI:65315"/>
        <dbReference type="EC" id="5.4.99.27"/>
    </reaction>
</comment>
<feature type="region of interest" description="Disordered" evidence="5">
    <location>
        <begin position="1"/>
        <end position="24"/>
    </location>
</feature>
<dbReference type="GO" id="GO:0160150">
    <property type="term" value="F:tRNA pseudouridine(13) synthase activity"/>
    <property type="evidence" value="ECO:0007669"/>
    <property type="project" value="UniProtKB-EC"/>
</dbReference>
<evidence type="ECO:0000259" key="6">
    <source>
        <dbReference type="PROSITE" id="PS50984"/>
    </source>
</evidence>
<dbReference type="GO" id="GO:0005829">
    <property type="term" value="C:cytosol"/>
    <property type="evidence" value="ECO:0007669"/>
    <property type="project" value="TreeGrafter"/>
</dbReference>
<dbReference type="PANTHER" id="PTHR47811:SF1">
    <property type="entry name" value="TRNA PSEUDOURIDINE SYNTHASE D"/>
    <property type="match status" value="1"/>
</dbReference>
<sequence length="379" mass="41623">MAWKRSEENDSFPDAGPRLARDGRWNQPGSVVTIPLPYLTASVPGIGGTIRSTPDDFQVKERPLYLPCGEGEHLYLQITKRGLGTPQLVLHLSSVLGIKARAIGVAGLKDSNAVTTQMLSLQGVKPETLARLRTDDRILAVEVLGRHRNRLRTGHHAGNEFRLVIRQVSPDAGERVSVVLDELVRRGVPHYFGPQRQGRKGENYLLGAALLVDGARRNKLSRSKRLWYLHAYQAHLFNRIVAARIDRIDRLLSGDWAMKVANGACFPVEDPVQEQPRADAFEISPTGPLFGSRASWATGEAGAIEQEAVAELGTTREALTAAAKACGFRGERRALRVPLAGLDWSLQDRTLTLSFALPPGGYATNVLRELMKNEQNLPG</sequence>
<accession>A0AA86T2A5</accession>
<dbReference type="SUPFAM" id="SSF55120">
    <property type="entry name" value="Pseudouridine synthase"/>
    <property type="match status" value="1"/>
</dbReference>
<dbReference type="KEGG" id="nti:DNFV4_00824"/>
<dbReference type="Gene3D" id="3.30.2340.10">
    <property type="entry name" value="TruD, insertion domain"/>
    <property type="match status" value="1"/>
</dbReference>
<evidence type="ECO:0000313" key="7">
    <source>
        <dbReference type="EMBL" id="CAI4030396.1"/>
    </source>
</evidence>
<evidence type="ECO:0000256" key="4">
    <source>
        <dbReference type="HAMAP-Rule" id="MF_01082"/>
    </source>
</evidence>
<keyword evidence="2 4" id="KW-0819">tRNA processing</keyword>
<organism evidence="7 8">
    <name type="scientific">Nitrospira tepida</name>
    <dbReference type="NCBI Taxonomy" id="2973512"/>
    <lineage>
        <taxon>Bacteria</taxon>
        <taxon>Pseudomonadati</taxon>
        <taxon>Nitrospirota</taxon>
        <taxon>Nitrospiria</taxon>
        <taxon>Nitrospirales</taxon>
        <taxon>Nitrospiraceae</taxon>
        <taxon>Nitrospira</taxon>
    </lineage>
</organism>
<proteinExistence type="inferred from homology"/>